<evidence type="ECO:0000256" key="4">
    <source>
        <dbReference type="SAM" id="Coils"/>
    </source>
</evidence>
<dbReference type="InterPro" id="IPR038726">
    <property type="entry name" value="PDDEXK_AddAB-type"/>
</dbReference>
<feature type="coiled-coil region" evidence="4">
    <location>
        <begin position="254"/>
        <end position="281"/>
    </location>
</feature>
<keyword evidence="1" id="KW-0227">DNA damage</keyword>
<dbReference type="GO" id="GO:0006281">
    <property type="term" value="P:DNA repair"/>
    <property type="evidence" value="ECO:0007669"/>
    <property type="project" value="UniProtKB-KW"/>
</dbReference>
<accession>A0A4R2JSN6</accession>
<keyword evidence="3" id="KW-0234">DNA repair</keyword>
<keyword evidence="2" id="KW-0067">ATP-binding</keyword>
<dbReference type="RefSeq" id="WP_132121022.1">
    <property type="nucleotide sequence ID" value="NZ_SLWS01000006.1"/>
</dbReference>
<proteinExistence type="predicted"/>
<evidence type="ECO:0000256" key="5">
    <source>
        <dbReference type="SAM" id="MobiDB-lite"/>
    </source>
</evidence>
<dbReference type="GO" id="GO:0004386">
    <property type="term" value="F:helicase activity"/>
    <property type="evidence" value="ECO:0007669"/>
    <property type="project" value="UniProtKB-KW"/>
</dbReference>
<sequence length="352" mass="39175">MTTIERRPAHQPAAVTPAPATVDYSTAQLLLEWDRRRPRSLQTELGMSEVGGCRRRAGYRIAGVAPTNPGGSVQAVMGTAVHDAVEDVFRDLQANGLIPHEDLVEYEVRFAGILGHLDRYEALRERVRDTKTTSQRWLDHIIIHGPDLPHMWQTHLYGAALIQLGYPVREIVIDYLARDTGNDHQVTMQFDIRHVRDALAWLQAVRETDLEFLARDYAPESPFCQHCPFLTVCWAGGVPDRDPRSVLYVEDPDAATWAAKLDQARADKKDAEAREKEAKGALDALRPNVTGRSDPVDVGYDKCLVWTVKTQRGLDSGQVRAEYAATGARPPIKESTSVELKLTAKPDTGDAP</sequence>
<evidence type="ECO:0000256" key="1">
    <source>
        <dbReference type="ARBA" id="ARBA00022763"/>
    </source>
</evidence>
<keyword evidence="2" id="KW-0547">Nucleotide-binding</keyword>
<feature type="domain" description="PD-(D/E)XK endonuclease-like" evidence="6">
    <location>
        <begin position="103"/>
        <end position="233"/>
    </location>
</feature>
<dbReference type="Gene3D" id="3.90.320.10">
    <property type="match status" value="1"/>
</dbReference>
<dbReference type="Proteomes" id="UP000295680">
    <property type="component" value="Unassembled WGS sequence"/>
</dbReference>
<gene>
    <name evidence="7" type="ORF">EV192_106662</name>
</gene>
<dbReference type="Pfam" id="PF12705">
    <property type="entry name" value="PDDEXK_1"/>
    <property type="match status" value="1"/>
</dbReference>
<evidence type="ECO:0000313" key="8">
    <source>
        <dbReference type="Proteomes" id="UP000295680"/>
    </source>
</evidence>
<organism evidence="7 8">
    <name type="scientific">Actinocrispum wychmicini</name>
    <dbReference type="NCBI Taxonomy" id="1213861"/>
    <lineage>
        <taxon>Bacteria</taxon>
        <taxon>Bacillati</taxon>
        <taxon>Actinomycetota</taxon>
        <taxon>Actinomycetes</taxon>
        <taxon>Pseudonocardiales</taxon>
        <taxon>Pseudonocardiaceae</taxon>
        <taxon>Actinocrispum</taxon>
    </lineage>
</organism>
<dbReference type="InterPro" id="IPR011604">
    <property type="entry name" value="PDDEXK-like_dom_sf"/>
</dbReference>
<reference evidence="7 8" key="1">
    <citation type="submission" date="2019-03" db="EMBL/GenBank/DDBJ databases">
        <title>Genomic Encyclopedia of Type Strains, Phase IV (KMG-IV): sequencing the most valuable type-strain genomes for metagenomic binning, comparative biology and taxonomic classification.</title>
        <authorList>
            <person name="Goeker M."/>
        </authorList>
    </citation>
    <scope>NUCLEOTIDE SEQUENCE [LARGE SCALE GENOMIC DNA]</scope>
    <source>
        <strain evidence="7 8">DSM 45934</strain>
    </source>
</reference>
<evidence type="ECO:0000256" key="2">
    <source>
        <dbReference type="ARBA" id="ARBA00022806"/>
    </source>
</evidence>
<evidence type="ECO:0000256" key="3">
    <source>
        <dbReference type="ARBA" id="ARBA00023204"/>
    </source>
</evidence>
<evidence type="ECO:0000313" key="7">
    <source>
        <dbReference type="EMBL" id="TCO57185.1"/>
    </source>
</evidence>
<evidence type="ECO:0000259" key="6">
    <source>
        <dbReference type="Pfam" id="PF12705"/>
    </source>
</evidence>
<comment type="caution">
    <text evidence="7">The sequence shown here is derived from an EMBL/GenBank/DDBJ whole genome shotgun (WGS) entry which is preliminary data.</text>
</comment>
<dbReference type="OrthoDB" id="5174688at2"/>
<protein>
    <submittedName>
        <fullName evidence="7">PD-(D/E)XK nuclease superfamily protein</fullName>
    </submittedName>
</protein>
<keyword evidence="4" id="KW-0175">Coiled coil</keyword>
<name>A0A4R2JSN6_9PSEU</name>
<dbReference type="EMBL" id="SLWS01000006">
    <property type="protein sequence ID" value="TCO57185.1"/>
    <property type="molecule type" value="Genomic_DNA"/>
</dbReference>
<feature type="compositionally biased region" description="Basic and acidic residues" evidence="5">
    <location>
        <begin position="342"/>
        <end position="352"/>
    </location>
</feature>
<feature type="region of interest" description="Disordered" evidence="5">
    <location>
        <begin position="327"/>
        <end position="352"/>
    </location>
</feature>
<keyword evidence="2" id="KW-0347">Helicase</keyword>
<keyword evidence="2" id="KW-0378">Hydrolase</keyword>
<keyword evidence="8" id="KW-1185">Reference proteome</keyword>
<dbReference type="AlphaFoldDB" id="A0A4R2JSN6"/>